<dbReference type="BioGRID-ORCS" id="246079">
    <property type="hits" value="0 hits in 75 CRISPR screens"/>
</dbReference>
<dbReference type="PANTHER" id="PTHR21388">
    <property type="entry name" value="BETA-DEFENSIN-RELATED"/>
    <property type="match status" value="1"/>
</dbReference>
<dbReference type="VEuPathDB" id="HostDB:ENSMUSG00000047390"/>
<name>Q32MD8_MOUSE</name>
<dbReference type="HOGENOM" id="CLU_189296_1_0_1"/>
<dbReference type="Gene3D" id="3.10.360.10">
    <property type="entry name" value="Antimicrobial Peptide, Beta-defensin 2, Chain A"/>
    <property type="match status" value="1"/>
</dbReference>
<dbReference type="GO" id="GO:0042742">
    <property type="term" value="P:defense response to bacterium"/>
    <property type="evidence" value="ECO:0007669"/>
    <property type="project" value="UniProtKB-KW"/>
</dbReference>
<protein>
    <submittedName>
        <fullName evidence="11">Defensin beta 9</fullName>
    </submittedName>
</protein>
<keyword evidence="7" id="KW-0044">Antibiotic</keyword>
<evidence type="ECO:0000256" key="4">
    <source>
        <dbReference type="ARBA" id="ARBA00022529"/>
    </source>
</evidence>
<keyword evidence="6" id="KW-0211">Defensin</keyword>
<dbReference type="AGR" id="MGI:2179198"/>
<keyword evidence="4" id="KW-0929">Antimicrobial</keyword>
<dbReference type="SMR" id="Q32MD8"/>
<dbReference type="GeneID" id="246079"/>
<comment type="similarity">
    <text evidence="2">Belongs to the beta-defensin family.</text>
</comment>
<evidence type="ECO:0000313" key="11">
    <source>
        <dbReference type="EMBL" id="AAI09178.1"/>
    </source>
</evidence>
<dbReference type="RefSeq" id="NP_631965.1">
    <property type="nucleotide sequence ID" value="NM_139219.3"/>
</dbReference>
<keyword evidence="5 9" id="KW-0732">Signal</keyword>
<reference evidence="11" key="1">
    <citation type="journal article" date="2004" name="Genome Res.">
        <title>The status, quality, and expansion of the NIH full-length cDNA project: the Mammalian Gene Collection (MGC).</title>
        <authorList>
            <consortium name="The MGC Project Team"/>
            <person name="Gerhard D.S."/>
            <person name="Wagner L."/>
            <person name="Feingold E.A."/>
            <person name="Shenmen C.M."/>
            <person name="Grouse L.H."/>
            <person name="Schuler G."/>
            <person name="Klein S.L."/>
            <person name="Old S."/>
            <person name="Rasooly R."/>
            <person name="Good P."/>
            <person name="Guyer M."/>
            <person name="Peck A.M."/>
            <person name="Derge J.G."/>
            <person name="Lipman D."/>
            <person name="Collins F.S."/>
            <person name="Jang W."/>
            <person name="Sherry S."/>
            <person name="Feolo M."/>
            <person name="Misquitta L."/>
            <person name="Lee E."/>
            <person name="Rotmistrovsky K."/>
            <person name="Greenhut S.F."/>
            <person name="Schaefer C.F."/>
            <person name="Buetow K."/>
            <person name="Bonner T.I."/>
            <person name="Haussler D."/>
            <person name="Kent J."/>
            <person name="Kiekhaus M."/>
            <person name="Furey T."/>
            <person name="Brent M."/>
            <person name="Prange C."/>
            <person name="Schreiber K."/>
            <person name="Shapiro N."/>
            <person name="Bhat N.K."/>
            <person name="Hopkins R.F."/>
            <person name="Hsie F."/>
            <person name="Driscoll T."/>
            <person name="Soares M.B."/>
            <person name="Casavant T.L."/>
            <person name="Scheetz T.E."/>
            <person name="Brown-stein M.J."/>
            <person name="Usdin T.B."/>
            <person name="Toshiyuki S."/>
            <person name="Carninci P."/>
            <person name="Piao Y."/>
            <person name="Dudekula D.B."/>
            <person name="Ko M.S."/>
            <person name="Kawakami K."/>
            <person name="Suzuki Y."/>
            <person name="Sugano S."/>
            <person name="Gruber C.E."/>
            <person name="Smith M.R."/>
            <person name="Simmons B."/>
            <person name="Moore T."/>
            <person name="Waterman R."/>
            <person name="Johnson S.L."/>
            <person name="Ruan Y."/>
            <person name="Wei C.L."/>
            <person name="Mathavan S."/>
            <person name="Gunaratne P.H."/>
            <person name="Wu J."/>
            <person name="Garcia A.M."/>
            <person name="Hulyk S.W."/>
            <person name="Fuh E."/>
            <person name="Yuan Y."/>
            <person name="Sneed A."/>
            <person name="Kowis C."/>
            <person name="Hodgson A."/>
            <person name="Muzny D.M."/>
            <person name="McPherson J."/>
            <person name="Gibbs R.A."/>
            <person name="Fahey J."/>
            <person name="Helton E."/>
            <person name="Ketteman M."/>
            <person name="Madan A."/>
            <person name="Rodrigues S."/>
            <person name="Sanchez A."/>
            <person name="Whiting M."/>
            <person name="Madari A."/>
            <person name="Young A.C."/>
            <person name="Wetherby K.D."/>
            <person name="Granite S.J."/>
            <person name="Kwong P.N."/>
            <person name="Brinkley C.P."/>
            <person name="Pearson R.L."/>
            <person name="Bouffard G.G."/>
            <person name="Blakesly R.W."/>
            <person name="Green E.D."/>
            <person name="Dickson M.C."/>
            <person name="Rodriguez A.C."/>
            <person name="Grimwood J."/>
            <person name="Schmutz J."/>
            <person name="Myers R.M."/>
            <person name="Butterfield Y.S."/>
            <person name="Griffith M."/>
            <person name="Griffith O.L."/>
            <person name="Krzywinski M.I."/>
            <person name="Liao N."/>
            <person name="Morin R."/>
            <person name="Morrin R."/>
            <person name="Palmquist D."/>
            <person name="Petrescu A.S."/>
            <person name="Skalska U."/>
            <person name="Smailus D.E."/>
            <person name="Stott J.M."/>
            <person name="Schnerch A."/>
            <person name="Schein J.E."/>
            <person name="Jones S.J."/>
            <person name="Holt R.A."/>
            <person name="Baross A."/>
            <person name="Marra M.A."/>
            <person name="Clifton S."/>
            <person name="Makowski K.A."/>
            <person name="Bosak S."/>
            <person name="Malek J."/>
        </authorList>
    </citation>
    <scope>NUCLEOTIDE SEQUENCE [LARGE SCALE MRNA]</scope>
    <source>
        <tissue evidence="11">PCR rescued clones</tissue>
    </source>
</reference>
<evidence type="ECO:0000259" key="10">
    <source>
        <dbReference type="Pfam" id="PF00711"/>
    </source>
</evidence>
<feature type="domain" description="Beta-defensin-like" evidence="10">
    <location>
        <begin position="31"/>
        <end position="64"/>
    </location>
</feature>
<proteinExistence type="evidence at transcript level"/>
<accession>Q32MD8</accession>
<comment type="subcellular location">
    <subcellularLocation>
        <location evidence="1">Secreted</location>
    </subcellularLocation>
</comment>
<feature type="chain" id="PRO_5014309020" evidence="9">
    <location>
        <begin position="24"/>
        <end position="67"/>
    </location>
</feature>
<dbReference type="SUPFAM" id="SSF57392">
    <property type="entry name" value="Defensin-like"/>
    <property type="match status" value="1"/>
</dbReference>
<dbReference type="InterPro" id="IPR001855">
    <property type="entry name" value="Defensin_beta-like"/>
</dbReference>
<dbReference type="ExpressionAtlas" id="Q32MD8">
    <property type="expression patterns" value="baseline and differential"/>
</dbReference>
<dbReference type="GO" id="GO:0005576">
    <property type="term" value="C:extracellular region"/>
    <property type="evidence" value="ECO:0007669"/>
    <property type="project" value="UniProtKB-SubCell"/>
</dbReference>
<evidence type="ECO:0000256" key="3">
    <source>
        <dbReference type="ARBA" id="ARBA00022525"/>
    </source>
</evidence>
<feature type="signal peptide" evidence="9">
    <location>
        <begin position="1"/>
        <end position="23"/>
    </location>
</feature>
<evidence type="ECO:0000256" key="9">
    <source>
        <dbReference type="SAM" id="SignalP"/>
    </source>
</evidence>
<dbReference type="EMBL" id="BC109177">
    <property type="protein sequence ID" value="AAI09178.1"/>
    <property type="molecule type" value="mRNA"/>
</dbReference>
<evidence type="ECO:0000256" key="8">
    <source>
        <dbReference type="ARBA" id="ARBA00023157"/>
    </source>
</evidence>
<evidence type="ECO:0000256" key="5">
    <source>
        <dbReference type="ARBA" id="ARBA00022729"/>
    </source>
</evidence>
<keyword evidence="3" id="KW-0964">Secreted</keyword>
<dbReference type="AlphaFoldDB" id="Q32MD8"/>
<dbReference type="DNASU" id="246079"/>
<dbReference type="CTD" id="246079"/>
<evidence type="ECO:0000256" key="1">
    <source>
        <dbReference type="ARBA" id="ARBA00004613"/>
    </source>
</evidence>
<evidence type="ECO:0000256" key="7">
    <source>
        <dbReference type="ARBA" id="ARBA00023022"/>
    </source>
</evidence>
<keyword evidence="8" id="KW-1015">Disulfide bond</keyword>
<dbReference type="MGI" id="MGI:2179198">
    <property type="gene designation" value="Defb9"/>
</dbReference>
<gene>
    <name evidence="11 12" type="primary">Defb9</name>
</gene>
<dbReference type="KEGG" id="mmu:246079"/>
<evidence type="ECO:0000313" key="12">
    <source>
        <dbReference type="MGI" id="MGI:2179198"/>
    </source>
</evidence>
<dbReference type="PANTHER" id="PTHR21388:SF4">
    <property type="entry name" value="BETA-DEFENSIN 10-RELATED"/>
    <property type="match status" value="1"/>
</dbReference>
<dbReference type="PhylomeDB" id="Q32MD8"/>
<dbReference type="OMA" id="VSEMERC"/>
<organism evidence="11">
    <name type="scientific">Mus musculus</name>
    <name type="common">Mouse</name>
    <dbReference type="NCBI Taxonomy" id="10090"/>
    <lineage>
        <taxon>Eukaryota</taxon>
        <taxon>Metazoa</taxon>
        <taxon>Chordata</taxon>
        <taxon>Craniata</taxon>
        <taxon>Vertebrata</taxon>
        <taxon>Euteleostomi</taxon>
        <taxon>Mammalia</taxon>
        <taxon>Eutheria</taxon>
        <taxon>Euarchontoglires</taxon>
        <taxon>Glires</taxon>
        <taxon>Rodentia</taxon>
        <taxon>Myomorpha</taxon>
        <taxon>Muroidea</taxon>
        <taxon>Muridae</taxon>
        <taxon>Murinae</taxon>
        <taxon>Mus</taxon>
        <taxon>Mus</taxon>
    </lineage>
</organism>
<sequence length="67" mass="7682">MRTLCSLLLICCLLFSYTTPAANSIIGVSEMERCHKKGGYCYFYCFSSHKKIGSCFPEWPRCCKNIK</sequence>
<dbReference type="Pfam" id="PF00711">
    <property type="entry name" value="Defensin_beta"/>
    <property type="match status" value="1"/>
</dbReference>
<dbReference type="OrthoDB" id="9599070at2759"/>
<evidence type="ECO:0000256" key="6">
    <source>
        <dbReference type="ARBA" id="ARBA00022940"/>
    </source>
</evidence>
<evidence type="ECO:0000256" key="2">
    <source>
        <dbReference type="ARBA" id="ARBA00007371"/>
    </source>
</evidence>